<dbReference type="EMBL" id="LNCD01000123">
    <property type="protein sequence ID" value="KWV44227.1"/>
    <property type="molecule type" value="Genomic_DNA"/>
</dbReference>
<evidence type="ECO:0000313" key="7">
    <source>
        <dbReference type="EMBL" id="KWV44227.1"/>
    </source>
</evidence>
<keyword evidence="5 6" id="KW-0472">Membrane</keyword>
<evidence type="ECO:0000256" key="3">
    <source>
        <dbReference type="ARBA" id="ARBA00022692"/>
    </source>
</evidence>
<dbReference type="AlphaFoldDB" id="A0A120FGD3"/>
<evidence type="ECO:0000256" key="2">
    <source>
        <dbReference type="ARBA" id="ARBA00008974"/>
    </source>
</evidence>
<feature type="transmembrane region" description="Helical" evidence="6">
    <location>
        <begin position="375"/>
        <end position="400"/>
    </location>
</feature>
<sequence length="484" mass="52759">MTISNPSSSLYNEDLAPAQERKWGAFSIFNVWTSDVHSLWGYYLAASLFLLCGSFINFVIAIGFGSLVIFFLMSLVGNAGVKTGVPFPVLARASFGTFGANAPALVRAVVACFWYGAQTAAASGAIVALLIRNESMLAFHQNSHMLGHSTLEVICYVVVWSLQLLIIQRGMETVRRFQDMAGPAVWIMMLVLAVYLVVKAGTFSFGSEIPRDVLLERTKEVGIAGEPGSFAALAAVAATWITYFAALYLNFCDFSRYTKDTKTLRKGNLWGLPINLLAFCLVAGVTTTAAFTVYGEVLLHPEAISAKFDNWFLALLAALTFAVATLGINVVANFVSPAFDFSNVFPRQISFKRGGWIAALIALVLYPFAPWETGAAHFVNFIGSTMGPIFGIMMVDYYLIRKGELNVADLYQENGEFRFQNGWHTNAFIAFVVGSLFSSILPTFTSILPEWWGTYGWFFGVGIGGVVYYALRASARGSAVGATN</sequence>
<dbReference type="RefSeq" id="WP_062374075.1">
    <property type="nucleotide sequence ID" value="NZ_LNCD01000123.1"/>
</dbReference>
<feature type="transmembrane region" description="Helical" evidence="6">
    <location>
        <begin position="427"/>
        <end position="448"/>
    </location>
</feature>
<organism evidence="7 8">
    <name type="scientific">Rhizobium altiplani</name>
    <dbReference type="NCBI Taxonomy" id="1864509"/>
    <lineage>
        <taxon>Bacteria</taxon>
        <taxon>Pseudomonadati</taxon>
        <taxon>Pseudomonadota</taxon>
        <taxon>Alphaproteobacteria</taxon>
        <taxon>Hyphomicrobiales</taxon>
        <taxon>Rhizobiaceae</taxon>
        <taxon>Rhizobium/Agrobacterium group</taxon>
        <taxon>Rhizobium</taxon>
    </lineage>
</organism>
<feature type="transmembrane region" description="Helical" evidence="6">
    <location>
        <begin position="230"/>
        <end position="249"/>
    </location>
</feature>
<dbReference type="InterPro" id="IPR045225">
    <property type="entry name" value="Uracil/uridine/allantoin_perm"/>
</dbReference>
<dbReference type="InterPro" id="IPR001248">
    <property type="entry name" value="Pur-cyt_permease"/>
</dbReference>
<reference evidence="7 8" key="1">
    <citation type="submission" date="2015-11" db="EMBL/GenBank/DDBJ databases">
        <title>Draft Genome Sequence of the Strain BR 10423 (Rhizobium sp.) isolated from nodules of Mimosa pudica.</title>
        <authorList>
            <person name="Barauna A.C."/>
            <person name="Zilli J.E."/>
            <person name="Simoes-Araujo J.L."/>
            <person name="Reis V.M."/>
            <person name="James E.K."/>
            <person name="Reis F.B.Jr."/>
            <person name="Rouws L.F."/>
            <person name="Passos S.R."/>
            <person name="Gois S.R."/>
        </authorList>
    </citation>
    <scope>NUCLEOTIDE SEQUENCE [LARGE SCALE GENOMIC DNA]</scope>
    <source>
        <strain evidence="7 8">BR10423</strain>
    </source>
</reference>
<feature type="transmembrane region" description="Helical" evidence="6">
    <location>
        <begin position="353"/>
        <end position="369"/>
    </location>
</feature>
<dbReference type="Pfam" id="PF02133">
    <property type="entry name" value="Transp_cyt_pur"/>
    <property type="match status" value="1"/>
</dbReference>
<evidence type="ECO:0000256" key="1">
    <source>
        <dbReference type="ARBA" id="ARBA00004141"/>
    </source>
</evidence>
<keyword evidence="8" id="KW-1185">Reference proteome</keyword>
<evidence type="ECO:0000256" key="4">
    <source>
        <dbReference type="ARBA" id="ARBA00022989"/>
    </source>
</evidence>
<evidence type="ECO:0000256" key="6">
    <source>
        <dbReference type="SAM" id="Phobius"/>
    </source>
</evidence>
<comment type="caution">
    <text evidence="7">The sequence shown here is derived from an EMBL/GenBank/DDBJ whole genome shotgun (WGS) entry which is preliminary data.</text>
</comment>
<feature type="transmembrane region" description="Helical" evidence="6">
    <location>
        <begin position="151"/>
        <end position="168"/>
    </location>
</feature>
<feature type="transmembrane region" description="Helical" evidence="6">
    <location>
        <begin position="269"/>
        <end position="291"/>
    </location>
</feature>
<dbReference type="PANTHER" id="PTHR30618">
    <property type="entry name" value="NCS1 FAMILY PURINE/PYRIMIDINE TRANSPORTER"/>
    <property type="match status" value="1"/>
</dbReference>
<gene>
    <name evidence="7" type="ORF">AS026_17825</name>
</gene>
<name>A0A120FGD3_9HYPH</name>
<dbReference type="GO" id="GO:0005886">
    <property type="term" value="C:plasma membrane"/>
    <property type="evidence" value="ECO:0007669"/>
    <property type="project" value="TreeGrafter"/>
</dbReference>
<protein>
    <submittedName>
        <fullName evidence="7">Nitrate reductase</fullName>
    </submittedName>
</protein>
<evidence type="ECO:0000256" key="5">
    <source>
        <dbReference type="ARBA" id="ARBA00023136"/>
    </source>
</evidence>
<feature type="transmembrane region" description="Helical" evidence="6">
    <location>
        <begin position="454"/>
        <end position="471"/>
    </location>
</feature>
<dbReference type="GO" id="GO:0015205">
    <property type="term" value="F:nucleobase transmembrane transporter activity"/>
    <property type="evidence" value="ECO:0007669"/>
    <property type="project" value="TreeGrafter"/>
</dbReference>
<keyword evidence="4 6" id="KW-1133">Transmembrane helix</keyword>
<feature type="transmembrane region" description="Helical" evidence="6">
    <location>
        <begin position="180"/>
        <end position="198"/>
    </location>
</feature>
<keyword evidence="3 6" id="KW-0812">Transmembrane</keyword>
<evidence type="ECO:0000313" key="8">
    <source>
        <dbReference type="Proteomes" id="UP000068164"/>
    </source>
</evidence>
<dbReference type="PANTHER" id="PTHR30618:SF6">
    <property type="entry name" value="NCS1 FAMILY NUCLEOBASE:CATION SYMPORTER-1"/>
    <property type="match status" value="1"/>
</dbReference>
<feature type="transmembrane region" description="Helical" evidence="6">
    <location>
        <begin position="311"/>
        <end position="332"/>
    </location>
</feature>
<feature type="transmembrane region" description="Helical" evidence="6">
    <location>
        <begin position="108"/>
        <end position="131"/>
    </location>
</feature>
<dbReference type="OrthoDB" id="9780088at2"/>
<accession>A0A120FGD3</accession>
<proteinExistence type="inferred from homology"/>
<feature type="transmembrane region" description="Helical" evidence="6">
    <location>
        <begin position="40"/>
        <end position="73"/>
    </location>
</feature>
<dbReference type="Proteomes" id="UP000068164">
    <property type="component" value="Unassembled WGS sequence"/>
</dbReference>
<dbReference type="Gene3D" id="1.10.4160.10">
    <property type="entry name" value="Hydantoin permease"/>
    <property type="match status" value="1"/>
</dbReference>
<comment type="subcellular location">
    <subcellularLocation>
        <location evidence="1">Membrane</location>
        <topology evidence="1">Multi-pass membrane protein</topology>
    </subcellularLocation>
</comment>
<comment type="similarity">
    <text evidence="2">Belongs to the purine-cytosine permease (2.A.39) family.</text>
</comment>